<protein>
    <recommendedName>
        <fullName evidence="2">HMG box domain-containing protein</fullName>
    </recommendedName>
</protein>
<evidence type="ECO:0000256" key="1">
    <source>
        <dbReference type="PROSITE-ProRule" id="PRU00267"/>
    </source>
</evidence>
<sequence>MLPEDTEPFQPSRPQPSPFSVFAMKKRDSLIHENPTLSNIDISLKLASMWSNLSIEQRNMYSEESFVHRYQGFSFVDEPEKSHQPISPESQITEAIINSAEQISALEQPTDYDSYLVWLGTQVVSQFYNAHGYLPREINDLLLKGGSPAQPVSLDLKQIFNNFRKAHLTHQIGQHDPV</sequence>
<keyword evidence="1" id="KW-0539">Nucleus</keyword>
<keyword evidence="1" id="KW-0238">DNA-binding</keyword>
<comment type="caution">
    <text evidence="3">The sequence shown here is derived from an EMBL/GenBank/DDBJ whole genome shotgun (WGS) entry which is preliminary data.</text>
</comment>
<dbReference type="InterPro" id="IPR009071">
    <property type="entry name" value="HMG_box_dom"/>
</dbReference>
<dbReference type="PROSITE" id="PS50118">
    <property type="entry name" value="HMG_BOX_2"/>
    <property type="match status" value="1"/>
</dbReference>
<feature type="DNA-binding region" description="HMG box" evidence="1">
    <location>
        <begin position="12"/>
        <end position="65"/>
    </location>
</feature>
<evidence type="ECO:0000313" key="3">
    <source>
        <dbReference type="EMBL" id="OHS98727.1"/>
    </source>
</evidence>
<organism evidence="3 4">
    <name type="scientific">Tritrichomonas foetus</name>
    <dbReference type="NCBI Taxonomy" id="1144522"/>
    <lineage>
        <taxon>Eukaryota</taxon>
        <taxon>Metamonada</taxon>
        <taxon>Parabasalia</taxon>
        <taxon>Tritrichomonadida</taxon>
        <taxon>Tritrichomonadidae</taxon>
        <taxon>Tritrichomonas</taxon>
    </lineage>
</organism>
<reference evidence="3" key="1">
    <citation type="submission" date="2016-10" db="EMBL/GenBank/DDBJ databases">
        <authorList>
            <person name="Benchimol M."/>
            <person name="Almeida L.G."/>
            <person name="Vasconcelos A.T."/>
            <person name="Perreira-Neves A."/>
            <person name="Rosa I.A."/>
            <person name="Tasca T."/>
            <person name="Bogo M.R."/>
            <person name="de Souza W."/>
        </authorList>
    </citation>
    <scope>NUCLEOTIDE SEQUENCE [LARGE SCALE GENOMIC DNA]</scope>
    <source>
        <strain evidence="3">K</strain>
    </source>
</reference>
<dbReference type="InterPro" id="IPR036910">
    <property type="entry name" value="HMG_box_dom_sf"/>
</dbReference>
<dbReference type="RefSeq" id="XP_068351864.1">
    <property type="nucleotide sequence ID" value="XM_068494460.1"/>
</dbReference>
<dbReference type="GeneID" id="94829164"/>
<evidence type="ECO:0000259" key="2">
    <source>
        <dbReference type="PROSITE" id="PS50118"/>
    </source>
</evidence>
<dbReference type="GO" id="GO:0005634">
    <property type="term" value="C:nucleus"/>
    <property type="evidence" value="ECO:0007669"/>
    <property type="project" value="UniProtKB-UniRule"/>
</dbReference>
<evidence type="ECO:0000313" key="4">
    <source>
        <dbReference type="Proteomes" id="UP000179807"/>
    </source>
</evidence>
<dbReference type="SUPFAM" id="SSF47095">
    <property type="entry name" value="HMG-box"/>
    <property type="match status" value="1"/>
</dbReference>
<name>A0A1J4JK31_9EUKA</name>
<dbReference type="OrthoDB" id="10519388at2759"/>
<dbReference type="EMBL" id="MLAK01001038">
    <property type="protein sequence ID" value="OHS98727.1"/>
    <property type="molecule type" value="Genomic_DNA"/>
</dbReference>
<keyword evidence="4" id="KW-1185">Reference proteome</keyword>
<dbReference type="CDD" id="cd00084">
    <property type="entry name" value="HMG-box_SF"/>
    <property type="match status" value="1"/>
</dbReference>
<dbReference type="Gene3D" id="1.10.30.10">
    <property type="entry name" value="High mobility group box domain"/>
    <property type="match status" value="1"/>
</dbReference>
<dbReference type="Pfam" id="PF00505">
    <property type="entry name" value="HMG_box"/>
    <property type="match status" value="1"/>
</dbReference>
<dbReference type="Proteomes" id="UP000179807">
    <property type="component" value="Unassembled WGS sequence"/>
</dbReference>
<dbReference type="VEuPathDB" id="TrichDB:TRFO_08724"/>
<dbReference type="SMART" id="SM00398">
    <property type="entry name" value="HMG"/>
    <property type="match status" value="1"/>
</dbReference>
<dbReference type="AlphaFoldDB" id="A0A1J4JK31"/>
<feature type="domain" description="HMG box" evidence="2">
    <location>
        <begin position="12"/>
        <end position="65"/>
    </location>
</feature>
<dbReference type="GO" id="GO:0003677">
    <property type="term" value="F:DNA binding"/>
    <property type="evidence" value="ECO:0007669"/>
    <property type="project" value="UniProtKB-UniRule"/>
</dbReference>
<proteinExistence type="predicted"/>
<accession>A0A1J4JK31</accession>
<gene>
    <name evidence="3" type="ORF">TRFO_08724</name>
</gene>